<reference evidence="2 3" key="1">
    <citation type="submission" date="2017-03" db="EMBL/GenBank/DDBJ databases">
        <title>Complete sequence of Clostridium formicaceticum DSM 92.</title>
        <authorList>
            <person name="Poehlein A."/>
            <person name="Karl M."/>
            <person name="Bengelsdorf F.R."/>
            <person name="Duerre P."/>
            <person name="Daniel R."/>
        </authorList>
    </citation>
    <scope>NUCLEOTIDE SEQUENCE [LARGE SCALE GENOMIC DNA]</scope>
    <source>
        <strain evidence="2 3">DSM 92</strain>
    </source>
</reference>
<dbReference type="EMBL" id="CP020559">
    <property type="protein sequence ID" value="ARE87579.1"/>
    <property type="molecule type" value="Genomic_DNA"/>
</dbReference>
<evidence type="ECO:0000313" key="3">
    <source>
        <dbReference type="Proteomes" id="UP000192478"/>
    </source>
</evidence>
<evidence type="ECO:0008006" key="4">
    <source>
        <dbReference type="Google" id="ProtNLM"/>
    </source>
</evidence>
<evidence type="ECO:0000256" key="1">
    <source>
        <dbReference type="SAM" id="Phobius"/>
    </source>
</evidence>
<keyword evidence="1" id="KW-1133">Transmembrane helix</keyword>
<sequence>MSKNNENGKKANYDISDIWQKYNLKWVILVSIWTFILTIIITIIAEMLFINTRVIFAFMILIVIIFTGVMSDMVGIAVTVASERPFHAMAADRVKGAKYAIRLLKNAGPVSNFCNDVIGDICGIVSGVAGINIILQLQSDVINRSLLTIIMSGFIASLTVGGKAIGKGIAILQSHTIVFNTAKVLDFLDEKLSLKLFSKPNKKNRKER</sequence>
<dbReference type="RefSeq" id="WP_236904930.1">
    <property type="nucleotide sequence ID" value="NZ_CP017603.1"/>
</dbReference>
<dbReference type="Proteomes" id="UP000192478">
    <property type="component" value="Chromosome"/>
</dbReference>
<evidence type="ECO:0000313" key="2">
    <source>
        <dbReference type="EMBL" id="ARE87579.1"/>
    </source>
</evidence>
<keyword evidence="1" id="KW-0472">Membrane</keyword>
<name>A0AAC9RKY6_9CLOT</name>
<feature type="transmembrane region" description="Helical" evidence="1">
    <location>
        <begin position="55"/>
        <end position="80"/>
    </location>
</feature>
<protein>
    <recommendedName>
        <fullName evidence="4">Mg2+ and Co2+ transporter CorB</fullName>
    </recommendedName>
</protein>
<feature type="transmembrane region" description="Helical" evidence="1">
    <location>
        <begin position="26"/>
        <end position="49"/>
    </location>
</feature>
<accession>A0AAC9RKY6</accession>
<keyword evidence="1" id="KW-0812">Transmembrane</keyword>
<proteinExistence type="predicted"/>
<dbReference type="AlphaFoldDB" id="A0AAC9RKY6"/>
<organism evidence="2 3">
    <name type="scientific">Clostridium formicaceticum</name>
    <dbReference type="NCBI Taxonomy" id="1497"/>
    <lineage>
        <taxon>Bacteria</taxon>
        <taxon>Bacillati</taxon>
        <taxon>Bacillota</taxon>
        <taxon>Clostridia</taxon>
        <taxon>Eubacteriales</taxon>
        <taxon>Clostridiaceae</taxon>
        <taxon>Clostridium</taxon>
    </lineage>
</organism>
<gene>
    <name evidence="2" type="ORF">CLFO_19790</name>
</gene>